<dbReference type="Gene3D" id="3.30.460.80">
    <property type="entry name" value="NADH:ubiquinone oxidoreductase, 30kDa subunit"/>
    <property type="match status" value="1"/>
</dbReference>
<keyword evidence="3" id="KW-0496">Mitochondrion</keyword>
<dbReference type="PANTHER" id="PTHR10884">
    <property type="entry name" value="NADH DEHYDROGENASE UBIQUINONE IRON-SULFUR PROTEIN 3"/>
    <property type="match status" value="1"/>
</dbReference>
<sequence length="204" mass="24279">MRNEKEAFTDNQLIFEYPRDTSPNRWVHKMERSEHENRSYTDTDYPFQLLWFPKYNTYTRSQVSIDIRGVDYPSRKRRFEAVYNSPSTRYNPRIRVQTSVDEITQISPVVSPFPSAGRWEREVWDMPGVYSITHPDLRRILTDYGSEGHPLRKDSPLSGYVEVRYDDPEKRVVSEPIEMTQEFRYSDFASPWEQMARSDGSDNE</sequence>
<dbReference type="AlphaFoldDB" id="A0A8F4MES4"/>
<dbReference type="PANTHER" id="PTHR10884:SF14">
    <property type="entry name" value="NADH DEHYDROGENASE [UBIQUINONE] IRON-SULFUR PROTEIN 3, MITOCHONDRIAL"/>
    <property type="match status" value="1"/>
</dbReference>
<proteinExistence type="inferred from homology"/>
<feature type="domain" description="NADH:ubiquinone oxidoreductase 30kDa subunit" evidence="2">
    <location>
        <begin position="56"/>
        <end position="160"/>
    </location>
</feature>
<protein>
    <submittedName>
        <fullName evidence="3">NADH dehydrogenase subunit 9</fullName>
    </submittedName>
</protein>
<dbReference type="Pfam" id="PF00329">
    <property type="entry name" value="Complex1_30kDa"/>
    <property type="match status" value="1"/>
</dbReference>
<organism evidence="3">
    <name type="scientific">Abies firma</name>
    <name type="common">Momi fir</name>
    <dbReference type="NCBI Taxonomy" id="78260"/>
    <lineage>
        <taxon>Eukaryota</taxon>
        <taxon>Viridiplantae</taxon>
        <taxon>Streptophyta</taxon>
        <taxon>Embryophyta</taxon>
        <taxon>Tracheophyta</taxon>
        <taxon>Spermatophyta</taxon>
        <taxon>Pinopsida</taxon>
        <taxon>Pinidae</taxon>
        <taxon>Conifers I</taxon>
        <taxon>Pinales</taxon>
        <taxon>Pinaceae</taxon>
        <taxon>Abies</taxon>
    </lineage>
</organism>
<dbReference type="EMBL" id="MW354093">
    <property type="protein sequence ID" value="QXE43675.1"/>
    <property type="molecule type" value="Genomic_DNA"/>
</dbReference>
<dbReference type="InterPro" id="IPR037232">
    <property type="entry name" value="NADH_quin_OxRdtase_su_C/D-like"/>
</dbReference>
<dbReference type="GO" id="GO:0008137">
    <property type="term" value="F:NADH dehydrogenase (ubiquinone) activity"/>
    <property type="evidence" value="ECO:0007669"/>
    <property type="project" value="InterPro"/>
</dbReference>
<geneLocation type="mitochondrion" evidence="3"/>
<gene>
    <name evidence="3" type="primary">nad9</name>
</gene>
<evidence type="ECO:0000313" key="3">
    <source>
        <dbReference type="EMBL" id="QXE43675.1"/>
    </source>
</evidence>
<comment type="similarity">
    <text evidence="1">Belongs to the complex I 30 kDa subunit family.</text>
</comment>
<dbReference type="InterPro" id="IPR001268">
    <property type="entry name" value="NADH_UbQ_OxRdtase_30kDa_su"/>
</dbReference>
<reference evidence="3" key="1">
    <citation type="submission" date="2020-12" db="EMBL/GenBank/DDBJ databases">
        <title>Both Conifer II and Gnetales are characterized by a high frequency of ancient mitochondrial gene transfer to the nuclear genome.</title>
        <authorList>
            <person name="Kan S.L."/>
            <person name="Shen T."/>
            <person name="Ran J.H."/>
            <person name="Wang X.Q."/>
        </authorList>
    </citation>
    <scope>NUCLEOTIDE SEQUENCE</scope>
</reference>
<evidence type="ECO:0000259" key="2">
    <source>
        <dbReference type="Pfam" id="PF00329"/>
    </source>
</evidence>
<evidence type="ECO:0000256" key="1">
    <source>
        <dbReference type="ARBA" id="ARBA00007569"/>
    </source>
</evidence>
<accession>A0A8F4MES4</accession>
<dbReference type="SUPFAM" id="SSF143243">
    <property type="entry name" value="Nqo5-like"/>
    <property type="match status" value="1"/>
</dbReference>
<name>A0A8F4MES4_ABIFI</name>